<organism evidence="9 10">
    <name type="scientific">Prorocentrum cordatum</name>
    <dbReference type="NCBI Taxonomy" id="2364126"/>
    <lineage>
        <taxon>Eukaryota</taxon>
        <taxon>Sar</taxon>
        <taxon>Alveolata</taxon>
        <taxon>Dinophyceae</taxon>
        <taxon>Prorocentrales</taxon>
        <taxon>Prorocentraceae</taxon>
        <taxon>Prorocentrum</taxon>
    </lineage>
</organism>
<name>A0ABN9XMX5_9DINO</name>
<proteinExistence type="inferred from homology"/>
<evidence type="ECO:0000256" key="3">
    <source>
        <dbReference type="ARBA" id="ARBA00022692"/>
    </source>
</evidence>
<comment type="caution">
    <text evidence="9">The sequence shown here is derived from an EMBL/GenBank/DDBJ whole genome shotgun (WGS) entry which is preliminary data.</text>
</comment>
<sequence>MAAGAPRLVAAWLALLLGGAAADARDDEFAEAFLDSLLPGARAAEAARARQEQQLGQIRGRVSIPPKFTQELPPSTGGLSAIRVLLDGGVRSALPTTDGHFLITGVTPGPHLLQVAHPRLIFDPVRVEAQESGDGAMKMSGYIASFEHGRGNKLKYPLMLQPSGSSSYLEKREDFDILSVFKSPMTLMMLFSCGAMFLMPKLQPMLDEEKERQRLEKEGEEPEKLK</sequence>
<accession>A0ABN9XMX5</accession>
<evidence type="ECO:0000313" key="9">
    <source>
        <dbReference type="EMBL" id="CAK0901245.1"/>
    </source>
</evidence>
<evidence type="ECO:0000256" key="1">
    <source>
        <dbReference type="ARBA" id="ARBA00004167"/>
    </source>
</evidence>
<keyword evidence="3" id="KW-0812">Transmembrane</keyword>
<keyword evidence="4 7" id="KW-0732">Signal</keyword>
<evidence type="ECO:0000256" key="2">
    <source>
        <dbReference type="ARBA" id="ARBA00008880"/>
    </source>
</evidence>
<evidence type="ECO:0000256" key="6">
    <source>
        <dbReference type="ARBA" id="ARBA00023136"/>
    </source>
</evidence>
<keyword evidence="6" id="KW-0472">Membrane</keyword>
<evidence type="ECO:0000256" key="4">
    <source>
        <dbReference type="ARBA" id="ARBA00022729"/>
    </source>
</evidence>
<evidence type="ECO:0000256" key="7">
    <source>
        <dbReference type="SAM" id="SignalP"/>
    </source>
</evidence>
<dbReference type="InterPro" id="IPR013784">
    <property type="entry name" value="Carb-bd-like_fold"/>
</dbReference>
<feature type="domain" description="ER membrane protein complex subunit 7 beta-sandwich" evidence="8">
    <location>
        <begin position="80"/>
        <end position="188"/>
    </location>
</feature>
<dbReference type="Proteomes" id="UP001189429">
    <property type="component" value="Unassembled WGS sequence"/>
</dbReference>
<protein>
    <recommendedName>
        <fullName evidence="8">ER membrane protein complex subunit 7 beta-sandwich domain-containing protein</fullName>
    </recommendedName>
</protein>
<comment type="subcellular location">
    <subcellularLocation>
        <location evidence="1">Membrane</location>
        <topology evidence="1">Single-pass membrane protein</topology>
    </subcellularLocation>
</comment>
<gene>
    <name evidence="9" type="ORF">PCOR1329_LOCUS78257</name>
</gene>
<dbReference type="InterPro" id="IPR039163">
    <property type="entry name" value="EMC7"/>
</dbReference>
<evidence type="ECO:0000313" key="10">
    <source>
        <dbReference type="Proteomes" id="UP001189429"/>
    </source>
</evidence>
<dbReference type="Pfam" id="PF09430">
    <property type="entry name" value="EMC7_beta-sandw"/>
    <property type="match status" value="1"/>
</dbReference>
<feature type="signal peptide" evidence="7">
    <location>
        <begin position="1"/>
        <end position="22"/>
    </location>
</feature>
<keyword evidence="10" id="KW-1185">Reference proteome</keyword>
<evidence type="ECO:0000259" key="8">
    <source>
        <dbReference type="Pfam" id="PF09430"/>
    </source>
</evidence>
<feature type="chain" id="PRO_5046687707" description="ER membrane protein complex subunit 7 beta-sandwich domain-containing protein" evidence="7">
    <location>
        <begin position="23"/>
        <end position="226"/>
    </location>
</feature>
<comment type="similarity">
    <text evidence="2">Belongs to the EMC7 family.</text>
</comment>
<dbReference type="PANTHER" id="PTHR13605:SF4">
    <property type="entry name" value="ER MEMBRANE PROTEIN COMPLEX SUBUNIT 7"/>
    <property type="match status" value="1"/>
</dbReference>
<evidence type="ECO:0000256" key="5">
    <source>
        <dbReference type="ARBA" id="ARBA00022989"/>
    </source>
</evidence>
<dbReference type="PANTHER" id="PTHR13605">
    <property type="entry name" value="ER MEMBRANE PROTEIN COMPLEX SUBUNIT 7"/>
    <property type="match status" value="1"/>
</dbReference>
<dbReference type="EMBL" id="CAUYUJ010020900">
    <property type="protein sequence ID" value="CAK0901245.1"/>
    <property type="molecule type" value="Genomic_DNA"/>
</dbReference>
<dbReference type="SUPFAM" id="SSF49452">
    <property type="entry name" value="Starch-binding domain-like"/>
    <property type="match status" value="1"/>
</dbReference>
<dbReference type="InterPro" id="IPR019008">
    <property type="entry name" value="Beta_sandwich_EMC7"/>
</dbReference>
<keyword evidence="5" id="KW-1133">Transmembrane helix</keyword>
<reference evidence="9" key="1">
    <citation type="submission" date="2023-10" db="EMBL/GenBank/DDBJ databases">
        <authorList>
            <person name="Chen Y."/>
            <person name="Shah S."/>
            <person name="Dougan E. K."/>
            <person name="Thang M."/>
            <person name="Chan C."/>
        </authorList>
    </citation>
    <scope>NUCLEOTIDE SEQUENCE [LARGE SCALE GENOMIC DNA]</scope>
</reference>